<feature type="transmembrane region" description="Helical" evidence="1">
    <location>
        <begin position="248"/>
        <end position="279"/>
    </location>
</feature>
<feature type="transmembrane region" description="Helical" evidence="1">
    <location>
        <begin position="436"/>
        <end position="460"/>
    </location>
</feature>
<evidence type="ECO:0000313" key="5">
    <source>
        <dbReference type="Proteomes" id="UP000593943"/>
    </source>
</evidence>
<accession>A0A261GC52</accession>
<keyword evidence="1" id="KW-0472">Membrane</keyword>
<reference evidence="2 4" key="1">
    <citation type="journal article" date="2017" name="BMC Genomics">
        <title>Comparative genomic and phylogenomic analyses of the Bifidobacteriaceae family.</title>
        <authorList>
            <person name="Lugli G.A."/>
            <person name="Milani C."/>
            <person name="Turroni F."/>
            <person name="Duranti S."/>
            <person name="Mancabelli L."/>
            <person name="Mangifesta M."/>
            <person name="Ferrario C."/>
            <person name="Modesto M."/>
            <person name="Mattarelli P."/>
            <person name="Jiri K."/>
            <person name="van Sinderen D."/>
            <person name="Ventura M."/>
        </authorList>
    </citation>
    <scope>NUCLEOTIDE SEQUENCE [LARGE SCALE GENOMIC DNA]</scope>
    <source>
        <strain evidence="2 4">DSM 100216</strain>
    </source>
</reference>
<feature type="transmembrane region" description="Helical" evidence="1">
    <location>
        <begin position="97"/>
        <end position="118"/>
    </location>
</feature>
<keyword evidence="1" id="KW-0812">Transmembrane</keyword>
<gene>
    <name evidence="3" type="ORF">BE0216_09735</name>
    <name evidence="2" type="ORF">BEUL_0866</name>
</gene>
<name>A0A261GC52_9BIFI</name>
<feature type="transmembrane region" description="Helical" evidence="1">
    <location>
        <begin position="158"/>
        <end position="178"/>
    </location>
</feature>
<organism evidence="2 4">
    <name type="scientific">Bifidobacterium eulemuris</name>
    <dbReference type="NCBI Taxonomy" id="1765219"/>
    <lineage>
        <taxon>Bacteria</taxon>
        <taxon>Bacillati</taxon>
        <taxon>Actinomycetota</taxon>
        <taxon>Actinomycetes</taxon>
        <taxon>Bifidobacteriales</taxon>
        <taxon>Bifidobacteriaceae</taxon>
        <taxon>Bifidobacterium</taxon>
    </lineage>
</organism>
<feature type="transmembrane region" description="Helical" evidence="1">
    <location>
        <begin position="124"/>
        <end position="146"/>
    </location>
</feature>
<dbReference type="KEGG" id="beu:BE0216_09735"/>
<proteinExistence type="predicted"/>
<evidence type="ECO:0000256" key="1">
    <source>
        <dbReference type="SAM" id="Phobius"/>
    </source>
</evidence>
<dbReference type="Proteomes" id="UP000593943">
    <property type="component" value="Chromosome"/>
</dbReference>
<reference evidence="3 5" key="2">
    <citation type="submission" date="2020-10" db="EMBL/GenBank/DDBJ databases">
        <title>Genome sequencing of Bifidobacterium eulemuris_DSMZ_100216.</title>
        <authorList>
            <person name="Kim J."/>
        </authorList>
    </citation>
    <scope>NUCLEOTIDE SEQUENCE [LARGE SCALE GENOMIC DNA]</scope>
    <source>
        <strain evidence="3 5">DSM 100216</strain>
    </source>
</reference>
<evidence type="ECO:0000313" key="2">
    <source>
        <dbReference type="EMBL" id="OZG68556.1"/>
    </source>
</evidence>
<evidence type="ECO:0000313" key="4">
    <source>
        <dbReference type="Proteomes" id="UP000216057"/>
    </source>
</evidence>
<feature type="transmembrane region" description="Helical" evidence="1">
    <location>
        <begin position="48"/>
        <end position="68"/>
    </location>
</feature>
<dbReference type="AlphaFoldDB" id="A0A261GC52"/>
<dbReference type="OrthoDB" id="1551474at2"/>
<keyword evidence="1" id="KW-1133">Transmembrane helix</keyword>
<feature type="transmembrane region" description="Helical" evidence="1">
    <location>
        <begin position="403"/>
        <end position="424"/>
    </location>
</feature>
<dbReference type="EMBL" id="MWWZ01000005">
    <property type="protein sequence ID" value="OZG68556.1"/>
    <property type="molecule type" value="Genomic_DNA"/>
</dbReference>
<sequence>MITQPSATATTADSTVTAASDGAIMPRHDLDRQHSNATATTAASRSDILFFAALALLPVDGTVVGFYQPFWTPISPWLFVAYCLCNWRYLRETFRHYAAFLMLPVALAALSIPGWLAFGFHRMAVVMSLTGVLGAVATLAAVHIAVDCKGLPWRRMVRVVLAAYWFAFAVGVLQWVALRLQVDTVVDYFTQLMARDYLPADSPWGGNRPQFLFAEPSYIGMHLFGILLPLFWLARPRDAVLAKRLRDLIVVFAAGSMLMGAGTRIVLDTVVAMVVVIVAQVRWRDASHRRHGLLALAGTAVFAVVGVFANSRLSSILDHGAEGDGSFFARICQSLGPLCGLPEHPWTLICGYGAGNIIEATHAGAGRAVGLLNAWGMNSTGPANWYATKTADTMFTMSGYTSFLTEFGLVGLCGLVALVLWHIARHHAWSKQTVCWLLLVAYLYVQFEGYAFAAIPLLVWGVTHDERLR</sequence>
<feature type="transmembrane region" description="Helical" evidence="1">
    <location>
        <begin position="74"/>
        <end position="90"/>
    </location>
</feature>
<dbReference type="Proteomes" id="UP000216057">
    <property type="component" value="Unassembled WGS sequence"/>
</dbReference>
<evidence type="ECO:0000313" key="3">
    <source>
        <dbReference type="EMBL" id="QOL32685.1"/>
    </source>
</evidence>
<protein>
    <submittedName>
        <fullName evidence="2">Uncharacterized protein</fullName>
    </submittedName>
</protein>
<dbReference type="RefSeq" id="WP_094636497.1">
    <property type="nucleotide sequence ID" value="NZ_CP062938.1"/>
</dbReference>
<dbReference type="EMBL" id="CP062938">
    <property type="protein sequence ID" value="QOL32685.1"/>
    <property type="molecule type" value="Genomic_DNA"/>
</dbReference>
<feature type="transmembrane region" description="Helical" evidence="1">
    <location>
        <begin position="218"/>
        <end position="236"/>
    </location>
</feature>
<feature type="transmembrane region" description="Helical" evidence="1">
    <location>
        <begin position="291"/>
        <end position="309"/>
    </location>
</feature>
<keyword evidence="5" id="KW-1185">Reference proteome</keyword>